<dbReference type="EMBL" id="DTBJ01000055">
    <property type="protein sequence ID" value="HGM59179.1"/>
    <property type="molecule type" value="Genomic_DNA"/>
</dbReference>
<evidence type="ECO:0000256" key="1">
    <source>
        <dbReference type="ARBA" id="ARBA00022741"/>
    </source>
</evidence>
<proteinExistence type="predicted"/>
<feature type="domain" description="Carboxyltransferase" evidence="4">
    <location>
        <begin position="2"/>
        <end position="203"/>
    </location>
</feature>
<evidence type="ECO:0000256" key="2">
    <source>
        <dbReference type="ARBA" id="ARBA00022801"/>
    </source>
</evidence>
<protein>
    <submittedName>
        <fullName evidence="5">5-oxoprolinase subunit PxpB</fullName>
        <ecNumber evidence="5">3.5.2.9</ecNumber>
    </submittedName>
</protein>
<reference evidence="5" key="1">
    <citation type="journal article" date="2020" name="mSystems">
        <title>Genome- and Community-Level Interaction Insights into Carbon Utilization and Element Cycling Functions of Hydrothermarchaeota in Hydrothermal Sediment.</title>
        <authorList>
            <person name="Zhou Z."/>
            <person name="Liu Y."/>
            <person name="Xu W."/>
            <person name="Pan J."/>
            <person name="Luo Z.H."/>
            <person name="Li M."/>
        </authorList>
    </citation>
    <scope>NUCLEOTIDE SEQUENCE [LARGE SCALE GENOMIC DNA]</scope>
    <source>
        <strain evidence="5">SpSt-642</strain>
    </source>
</reference>
<dbReference type="AlphaFoldDB" id="A0A7C4H6N6"/>
<dbReference type="InterPro" id="IPR010016">
    <property type="entry name" value="PxpB"/>
</dbReference>
<comment type="caution">
    <text evidence="5">The sequence shown here is derived from an EMBL/GenBank/DDBJ whole genome shotgun (WGS) entry which is preliminary data.</text>
</comment>
<dbReference type="SUPFAM" id="SSF50891">
    <property type="entry name" value="Cyclophilin-like"/>
    <property type="match status" value="1"/>
</dbReference>
<gene>
    <name evidence="5" type="primary">pxpB</name>
    <name evidence="5" type="ORF">ENU14_06330</name>
</gene>
<dbReference type="Pfam" id="PF02682">
    <property type="entry name" value="CT_C_D"/>
    <property type="match status" value="1"/>
</dbReference>
<evidence type="ECO:0000313" key="5">
    <source>
        <dbReference type="EMBL" id="HGM59179.1"/>
    </source>
</evidence>
<organism evidence="5">
    <name type="scientific">Staphylothermus marinus</name>
    <dbReference type="NCBI Taxonomy" id="2280"/>
    <lineage>
        <taxon>Archaea</taxon>
        <taxon>Thermoproteota</taxon>
        <taxon>Thermoprotei</taxon>
        <taxon>Desulfurococcales</taxon>
        <taxon>Desulfurococcaceae</taxon>
        <taxon>Staphylothermus</taxon>
    </lineage>
</organism>
<dbReference type="PANTHER" id="PTHR34698:SF2">
    <property type="entry name" value="5-OXOPROLINASE SUBUNIT B"/>
    <property type="match status" value="1"/>
</dbReference>
<dbReference type="InterPro" id="IPR029000">
    <property type="entry name" value="Cyclophilin-like_dom_sf"/>
</dbReference>
<evidence type="ECO:0000259" key="4">
    <source>
        <dbReference type="SMART" id="SM00796"/>
    </source>
</evidence>
<dbReference type="NCBIfam" id="TIGR00370">
    <property type="entry name" value="5-oxoprolinase subunit PxpB"/>
    <property type="match status" value="1"/>
</dbReference>
<dbReference type="SUPFAM" id="SSF160467">
    <property type="entry name" value="PH0987 N-terminal domain-like"/>
    <property type="match status" value="1"/>
</dbReference>
<accession>A0A7C4H6N6</accession>
<dbReference type="PANTHER" id="PTHR34698">
    <property type="entry name" value="5-OXOPROLINASE SUBUNIT B"/>
    <property type="match status" value="1"/>
</dbReference>
<name>A0A7C4H6N6_STAMA</name>
<dbReference type="GO" id="GO:0017168">
    <property type="term" value="F:5-oxoprolinase (ATP-hydrolyzing) activity"/>
    <property type="evidence" value="ECO:0007669"/>
    <property type="project" value="UniProtKB-EC"/>
</dbReference>
<dbReference type="GO" id="GO:0005524">
    <property type="term" value="F:ATP binding"/>
    <property type="evidence" value="ECO:0007669"/>
    <property type="project" value="UniProtKB-KW"/>
</dbReference>
<keyword evidence="1" id="KW-0547">Nucleotide-binding</keyword>
<dbReference type="SMART" id="SM00796">
    <property type="entry name" value="AHS1"/>
    <property type="match status" value="1"/>
</dbReference>
<dbReference type="InterPro" id="IPR003833">
    <property type="entry name" value="CT_C_D"/>
</dbReference>
<dbReference type="EC" id="3.5.2.9" evidence="5"/>
<keyword evidence="3" id="KW-0067">ATP-binding</keyword>
<evidence type="ECO:0000256" key="3">
    <source>
        <dbReference type="ARBA" id="ARBA00022840"/>
    </source>
</evidence>
<dbReference type="Gene3D" id="2.40.100.10">
    <property type="entry name" value="Cyclophilin-like"/>
    <property type="match status" value="1"/>
</dbReference>
<sequence>MIRRIPSGGYCYTIEFCKEISRDCIEKIHRVYYSLLNKLSNSFEIVVGLTALTIYYDPRILKYIDLDRIVLEALEDSERFELSFERKEWIIPVVYGGEFGLDIDSVVKYTGLTIDEIIKYHVSKKYLCYAIGFTPGFIYLGELCEKLIVPRLETPRLTVPPGSIGIADRLTGVYSVESPGGWRIIGRTPLKIFDFNRENPMPIKPGDIVSFKSISIEEYYELRDVFISDYHG</sequence>
<keyword evidence="2 5" id="KW-0378">Hydrolase</keyword>
<dbReference type="Gene3D" id="3.30.1360.40">
    <property type="match status" value="1"/>
</dbReference>